<reference evidence="3" key="1">
    <citation type="journal article" date="2013" name="Genome Biol. Evol.">
        <title>Punctuated emergences of genetic and phenotypic innovations in eumetazoan, bilaterian, euteleostome, and hominidae ancestors.</title>
        <authorList>
            <person name="Wenger Y."/>
            <person name="Galliot B."/>
        </authorList>
    </citation>
    <scope>NUCLEOTIDE SEQUENCE</scope>
    <source>
        <tissue evidence="3">Whole animals</tissue>
    </source>
</reference>
<dbReference type="PROSITE" id="PS51419">
    <property type="entry name" value="RAB"/>
    <property type="match status" value="1"/>
</dbReference>
<dbReference type="GO" id="GO:0003924">
    <property type="term" value="F:GTPase activity"/>
    <property type="evidence" value="ECO:0007669"/>
    <property type="project" value="InterPro"/>
</dbReference>
<comment type="similarity">
    <text evidence="1">Belongs to the small GTPase superfamily. Rab family.</text>
</comment>
<dbReference type="PRINTS" id="PR00449">
    <property type="entry name" value="RASTRNSFRMNG"/>
</dbReference>
<dbReference type="GO" id="GO:0005525">
    <property type="term" value="F:GTP binding"/>
    <property type="evidence" value="ECO:0007669"/>
    <property type="project" value="InterPro"/>
</dbReference>
<sequence length="195" mass="21986">GVSIIVLVTRNMLDIKRPKNYHGKTIICGDSTVGKTAISQLLCSDGLQFPKSYLMTTAVELVVKTVVIPNTEDTVEMLLYDTPGKDIFKDFVQMHLQNVCMVAFVYDIANRDSYESLPSWEKKVESQNPNFIGVIIANKSDLTDRSEVSAEEGELMSHKLNMPIFHCSAKDNDNIETPFLHLAKLFYENESKKSF</sequence>
<dbReference type="Gene3D" id="3.40.50.300">
    <property type="entry name" value="P-loop containing nucleotide triphosphate hydrolases"/>
    <property type="match status" value="1"/>
</dbReference>
<dbReference type="SMART" id="SM00173">
    <property type="entry name" value="RAS"/>
    <property type="match status" value="1"/>
</dbReference>
<protein>
    <submittedName>
        <fullName evidence="3">Intraflagellar transport protein 27 homolog</fullName>
    </submittedName>
</protein>
<dbReference type="EMBL" id="HAAD01001379">
    <property type="protein sequence ID" value="CDG67611.1"/>
    <property type="molecule type" value="mRNA"/>
</dbReference>
<dbReference type="NCBIfam" id="TIGR00231">
    <property type="entry name" value="small_GTP"/>
    <property type="match status" value="1"/>
</dbReference>
<keyword evidence="3" id="KW-0282">Flagellum</keyword>
<keyword evidence="3" id="KW-0966">Cell projection</keyword>
<dbReference type="OrthoDB" id="265044at2759"/>
<name>T2M6E7_HYDVU</name>
<evidence type="ECO:0000313" key="3">
    <source>
        <dbReference type="EMBL" id="CDG67611.1"/>
    </source>
</evidence>
<evidence type="ECO:0000256" key="1">
    <source>
        <dbReference type="ARBA" id="ARBA00006270"/>
    </source>
</evidence>
<dbReference type="SUPFAM" id="SSF52540">
    <property type="entry name" value="P-loop containing nucleoside triphosphate hydrolases"/>
    <property type="match status" value="1"/>
</dbReference>
<evidence type="ECO:0000256" key="2">
    <source>
        <dbReference type="ARBA" id="ARBA00022741"/>
    </source>
</evidence>
<dbReference type="InterPro" id="IPR001806">
    <property type="entry name" value="Small_GTPase"/>
</dbReference>
<keyword evidence="2" id="KW-0547">Nucleotide-binding</keyword>
<dbReference type="SMART" id="SM00175">
    <property type="entry name" value="RAB"/>
    <property type="match status" value="1"/>
</dbReference>
<dbReference type="PANTHER" id="PTHR47978">
    <property type="match status" value="1"/>
</dbReference>
<gene>
    <name evidence="3" type="primary">IFT27</name>
</gene>
<keyword evidence="3" id="KW-0969">Cilium</keyword>
<dbReference type="Pfam" id="PF00071">
    <property type="entry name" value="Ras"/>
    <property type="match status" value="1"/>
</dbReference>
<dbReference type="InterPro" id="IPR005225">
    <property type="entry name" value="Small_GTP-bd"/>
</dbReference>
<accession>T2M6E7</accession>
<dbReference type="InterPro" id="IPR027417">
    <property type="entry name" value="P-loop_NTPase"/>
</dbReference>
<dbReference type="AlphaFoldDB" id="T2M6E7"/>
<proteinExistence type="evidence at transcript level"/>
<organism evidence="3">
    <name type="scientific">Hydra vulgaris</name>
    <name type="common">Hydra</name>
    <name type="synonym">Hydra attenuata</name>
    <dbReference type="NCBI Taxonomy" id="6087"/>
    <lineage>
        <taxon>Eukaryota</taxon>
        <taxon>Metazoa</taxon>
        <taxon>Cnidaria</taxon>
        <taxon>Hydrozoa</taxon>
        <taxon>Hydroidolina</taxon>
        <taxon>Anthoathecata</taxon>
        <taxon>Aplanulata</taxon>
        <taxon>Hydridae</taxon>
        <taxon>Hydra</taxon>
    </lineage>
</organism>
<feature type="non-terminal residue" evidence="3">
    <location>
        <position position="1"/>
    </location>
</feature>